<dbReference type="STRING" id="698738.OLEAN_C13110"/>
<evidence type="ECO:0000256" key="1">
    <source>
        <dbReference type="SAM" id="MobiDB-lite"/>
    </source>
</evidence>
<protein>
    <recommendedName>
        <fullName evidence="4">DUF5610 domain-containing protein</fullName>
    </recommendedName>
</protein>
<feature type="region of interest" description="Disordered" evidence="1">
    <location>
        <begin position="21"/>
        <end position="44"/>
    </location>
</feature>
<name>R4YLH4_OLEAN</name>
<organism evidence="2 3">
    <name type="scientific">Oleispira antarctica RB-8</name>
    <dbReference type="NCBI Taxonomy" id="698738"/>
    <lineage>
        <taxon>Bacteria</taxon>
        <taxon>Pseudomonadati</taxon>
        <taxon>Pseudomonadota</taxon>
        <taxon>Gammaproteobacteria</taxon>
        <taxon>Oceanospirillales</taxon>
        <taxon>Oceanospirillaceae</taxon>
        <taxon>Oleispira</taxon>
    </lineage>
</organism>
<accession>R4YLH4</accession>
<evidence type="ECO:0008006" key="4">
    <source>
        <dbReference type="Google" id="ProtNLM"/>
    </source>
</evidence>
<keyword evidence="3" id="KW-1185">Reference proteome</keyword>
<dbReference type="Proteomes" id="UP000032749">
    <property type="component" value="Chromosome"/>
</dbReference>
<dbReference type="HOGENOM" id="CLU_1244274_0_0_6"/>
<evidence type="ECO:0000313" key="2">
    <source>
        <dbReference type="EMBL" id="CCK75487.1"/>
    </source>
</evidence>
<proteinExistence type="predicted"/>
<dbReference type="AlphaFoldDB" id="R4YLH4"/>
<evidence type="ECO:0000313" key="3">
    <source>
        <dbReference type="Proteomes" id="UP000032749"/>
    </source>
</evidence>
<dbReference type="KEGG" id="oai:OLEAN_C13110"/>
<sequence length="222" mass="24146">MDINNQAQSYQGLLNMLNGKPANDSAGTSQQRIVDSLPHSGSGDSVSLSYKGAKLGMISAEYFSGTVKSSDIPALTERLYQDGFINESEFRSLGGVKADESTSQIAQSVHFLNDFIMGEAVDGDSEGAKSLMLAVDTLQRMDEASTADSRRKETEAYEFVSGYTEILKETNASANLIEGFEQVLKVFEALDTVRKNELQTGALASYASVQETFNEHKDENKP</sequence>
<reference evidence="2 3" key="1">
    <citation type="journal article" date="2013" name="Nat. Commun.">
        <title>Genome sequence and functional genomic analysis of the oil-degrading bacterium Oleispira antarctica.</title>
        <authorList>
            <person name="Kube M."/>
            <person name="Chernikova T.N."/>
            <person name="Al-Ramahi Y."/>
            <person name="Beloqui A."/>
            <person name="Lopez-Cortez N."/>
            <person name="Guazzaroni M.E."/>
            <person name="Heipieper H.J."/>
            <person name="Klages S."/>
            <person name="Kotsyurbenko O.R."/>
            <person name="Langer I."/>
            <person name="Nechitaylo T.Y."/>
            <person name="Lunsdorf H."/>
            <person name="Fernandez M."/>
            <person name="Juarez S."/>
            <person name="Ciordia S."/>
            <person name="Singer A."/>
            <person name="Kagan O."/>
            <person name="Egorova O."/>
            <person name="Petit P.A."/>
            <person name="Stogios P."/>
            <person name="Kim Y."/>
            <person name="Tchigvintsev A."/>
            <person name="Flick R."/>
            <person name="Denaro R."/>
            <person name="Genovese M."/>
            <person name="Albar J.P."/>
            <person name="Reva O.N."/>
            <person name="Martinez-Gomariz M."/>
            <person name="Tran H."/>
            <person name="Ferrer M."/>
            <person name="Savchenko A."/>
            <person name="Yakunin A.F."/>
            <person name="Yakimov M.M."/>
            <person name="Golyshina O.V."/>
            <person name="Reinhardt R."/>
            <person name="Golyshin P.N."/>
        </authorList>
    </citation>
    <scope>NUCLEOTIDE SEQUENCE [LARGE SCALE GENOMIC DNA]</scope>
</reference>
<gene>
    <name evidence="2" type="ORF">OLEAN_C13110</name>
</gene>
<dbReference type="OrthoDB" id="6119046at2"/>
<dbReference type="EMBL" id="FO203512">
    <property type="protein sequence ID" value="CCK75487.1"/>
    <property type="molecule type" value="Genomic_DNA"/>
</dbReference>